<sequence>MPPRAVPQPGTSGHGPTGSGAGRTPVVVPGVSTLATTGAALAVVSVVLIEFTAGLIGLLGTSTIVGPFRSHGGTSLVDAFVQTVFVARVPYYLAAFLALTFLVPVVPRTPLPVVLLRAVLAGAAGTVALALVGIVSGTYDAVRQGNAGQGLGGLLVHVVTTPLQLGLPMTLMLVGSATAAWLWLGRHPR</sequence>
<feature type="transmembrane region" description="Helical" evidence="2">
    <location>
        <begin position="165"/>
        <end position="184"/>
    </location>
</feature>
<keyword evidence="2" id="KW-0812">Transmembrane</keyword>
<name>A0ABP4K0V3_9MICO</name>
<feature type="region of interest" description="Disordered" evidence="1">
    <location>
        <begin position="1"/>
        <end position="22"/>
    </location>
</feature>
<protein>
    <recommendedName>
        <fullName evidence="5">DUF4386 domain-containing protein</fullName>
    </recommendedName>
</protein>
<comment type="caution">
    <text evidence="3">The sequence shown here is derived from an EMBL/GenBank/DDBJ whole genome shotgun (WGS) entry which is preliminary data.</text>
</comment>
<evidence type="ECO:0008006" key="5">
    <source>
        <dbReference type="Google" id="ProtNLM"/>
    </source>
</evidence>
<keyword evidence="2" id="KW-1133">Transmembrane helix</keyword>
<accession>A0ABP4K0V3</accession>
<dbReference type="EMBL" id="BAAAJX010000001">
    <property type="protein sequence ID" value="GAA1491668.1"/>
    <property type="molecule type" value="Genomic_DNA"/>
</dbReference>
<feature type="transmembrane region" description="Helical" evidence="2">
    <location>
        <begin position="39"/>
        <end position="59"/>
    </location>
</feature>
<dbReference type="Proteomes" id="UP001501742">
    <property type="component" value="Unassembled WGS sequence"/>
</dbReference>
<evidence type="ECO:0000313" key="4">
    <source>
        <dbReference type="Proteomes" id="UP001501742"/>
    </source>
</evidence>
<reference evidence="4" key="1">
    <citation type="journal article" date="2019" name="Int. J. Syst. Evol. Microbiol.">
        <title>The Global Catalogue of Microorganisms (GCM) 10K type strain sequencing project: providing services to taxonomists for standard genome sequencing and annotation.</title>
        <authorList>
            <consortium name="The Broad Institute Genomics Platform"/>
            <consortium name="The Broad Institute Genome Sequencing Center for Infectious Disease"/>
            <person name="Wu L."/>
            <person name="Ma J."/>
        </authorList>
    </citation>
    <scope>NUCLEOTIDE SEQUENCE [LARGE SCALE GENOMIC DNA]</scope>
    <source>
        <strain evidence="4">JCM 12140</strain>
    </source>
</reference>
<proteinExistence type="predicted"/>
<organism evidence="3 4">
    <name type="scientific">Curtobacterium herbarum</name>
    <dbReference type="NCBI Taxonomy" id="150122"/>
    <lineage>
        <taxon>Bacteria</taxon>
        <taxon>Bacillati</taxon>
        <taxon>Actinomycetota</taxon>
        <taxon>Actinomycetes</taxon>
        <taxon>Micrococcales</taxon>
        <taxon>Microbacteriaceae</taxon>
        <taxon>Curtobacterium</taxon>
    </lineage>
</organism>
<keyword evidence="4" id="KW-1185">Reference proteome</keyword>
<evidence type="ECO:0000256" key="1">
    <source>
        <dbReference type="SAM" id="MobiDB-lite"/>
    </source>
</evidence>
<gene>
    <name evidence="3" type="ORF">GCM10009627_00140</name>
</gene>
<evidence type="ECO:0000256" key="2">
    <source>
        <dbReference type="SAM" id="Phobius"/>
    </source>
</evidence>
<evidence type="ECO:0000313" key="3">
    <source>
        <dbReference type="EMBL" id="GAA1491668.1"/>
    </source>
</evidence>
<keyword evidence="2" id="KW-0472">Membrane</keyword>
<feature type="transmembrane region" description="Helical" evidence="2">
    <location>
        <begin position="79"/>
        <end position="102"/>
    </location>
</feature>
<feature type="compositionally biased region" description="Gly residues" evidence="1">
    <location>
        <begin position="12"/>
        <end position="21"/>
    </location>
</feature>
<feature type="transmembrane region" description="Helical" evidence="2">
    <location>
        <begin position="114"/>
        <end position="135"/>
    </location>
</feature>